<protein>
    <recommendedName>
        <fullName evidence="4">Lipoprotein</fullName>
    </recommendedName>
</protein>
<name>A0A370GH11_9BACI</name>
<proteinExistence type="predicted"/>
<evidence type="ECO:0000256" key="1">
    <source>
        <dbReference type="SAM" id="MobiDB-lite"/>
    </source>
</evidence>
<sequence>MRRLDHLGWMTLLICFFLAGCSEDNEHAATKPKDEQKTVVEKKEGPPEKPGLYCGKRDSGKGFQANDQIR</sequence>
<reference evidence="2 3" key="1">
    <citation type="submission" date="2018-07" db="EMBL/GenBank/DDBJ databases">
        <title>Genomic Encyclopedia of Type Strains, Phase IV (KMG-IV): sequencing the most valuable type-strain genomes for metagenomic binning, comparative biology and taxonomic classification.</title>
        <authorList>
            <person name="Goeker M."/>
        </authorList>
    </citation>
    <scope>NUCLEOTIDE SEQUENCE [LARGE SCALE GENOMIC DNA]</scope>
    <source>
        <strain evidence="2 3">DSM 25281</strain>
    </source>
</reference>
<accession>A0A370GH11</accession>
<dbReference type="EMBL" id="QQAY01000007">
    <property type="protein sequence ID" value="RDI41674.1"/>
    <property type="molecule type" value="Genomic_DNA"/>
</dbReference>
<comment type="caution">
    <text evidence="2">The sequence shown here is derived from an EMBL/GenBank/DDBJ whole genome shotgun (WGS) entry which is preliminary data.</text>
</comment>
<organism evidence="2 3">
    <name type="scientific">Falsibacillus pallidus</name>
    <dbReference type="NCBI Taxonomy" id="493781"/>
    <lineage>
        <taxon>Bacteria</taxon>
        <taxon>Bacillati</taxon>
        <taxon>Bacillota</taxon>
        <taxon>Bacilli</taxon>
        <taxon>Bacillales</taxon>
        <taxon>Bacillaceae</taxon>
        <taxon>Falsibacillus</taxon>
    </lineage>
</organism>
<evidence type="ECO:0000313" key="2">
    <source>
        <dbReference type="EMBL" id="RDI41674.1"/>
    </source>
</evidence>
<feature type="compositionally biased region" description="Basic and acidic residues" evidence="1">
    <location>
        <begin position="29"/>
        <end position="47"/>
    </location>
</feature>
<dbReference type="PROSITE" id="PS51257">
    <property type="entry name" value="PROKAR_LIPOPROTEIN"/>
    <property type="match status" value="1"/>
</dbReference>
<dbReference type="RefSeq" id="WP_114746003.1">
    <property type="nucleotide sequence ID" value="NZ_QQAY01000007.1"/>
</dbReference>
<gene>
    <name evidence="2" type="ORF">DFR59_107129</name>
</gene>
<feature type="region of interest" description="Disordered" evidence="1">
    <location>
        <begin position="29"/>
        <end position="70"/>
    </location>
</feature>
<dbReference type="AlphaFoldDB" id="A0A370GH11"/>
<evidence type="ECO:0000313" key="3">
    <source>
        <dbReference type="Proteomes" id="UP000255326"/>
    </source>
</evidence>
<keyword evidence="3" id="KW-1185">Reference proteome</keyword>
<dbReference type="Proteomes" id="UP000255326">
    <property type="component" value="Unassembled WGS sequence"/>
</dbReference>
<evidence type="ECO:0008006" key="4">
    <source>
        <dbReference type="Google" id="ProtNLM"/>
    </source>
</evidence>